<dbReference type="InterPro" id="IPR004027">
    <property type="entry name" value="SEC_C_motif"/>
</dbReference>
<comment type="similarity">
    <text evidence="1 2">Belongs to the UPF0225 family.</text>
</comment>
<dbReference type="PANTHER" id="PTHR33747:SF1">
    <property type="entry name" value="ADENYLATE CYCLASE-ASSOCIATED CAP C-TERMINAL DOMAIN-CONTAINING PROTEIN"/>
    <property type="match status" value="1"/>
</dbReference>
<evidence type="ECO:0000313" key="5">
    <source>
        <dbReference type="Proteomes" id="UP000239550"/>
    </source>
</evidence>
<dbReference type="Pfam" id="PF17775">
    <property type="entry name" value="YchJ_M-like"/>
    <property type="match status" value="1"/>
</dbReference>
<evidence type="ECO:0000313" key="4">
    <source>
        <dbReference type="EMBL" id="PQQ28858.1"/>
    </source>
</evidence>
<dbReference type="NCBIfam" id="NF002449">
    <property type="entry name" value="PRK01617.1"/>
    <property type="match status" value="1"/>
</dbReference>
<dbReference type="AlphaFoldDB" id="A0A2S8Q7T6"/>
<accession>A0A2S8Q7T6</accession>
<dbReference type="SUPFAM" id="SSF54427">
    <property type="entry name" value="NTF2-like"/>
    <property type="match status" value="1"/>
</dbReference>
<dbReference type="InterPro" id="IPR023006">
    <property type="entry name" value="YchJ-like"/>
</dbReference>
<dbReference type="PANTHER" id="PTHR33747">
    <property type="entry name" value="UPF0225 PROTEIN SCO1677"/>
    <property type="match status" value="1"/>
</dbReference>
<dbReference type="NCBIfam" id="NF002486">
    <property type="entry name" value="PRK01752.1"/>
    <property type="match status" value="1"/>
</dbReference>
<evidence type="ECO:0000259" key="3">
    <source>
        <dbReference type="Pfam" id="PF17775"/>
    </source>
</evidence>
<dbReference type="EMBL" id="PUWT01000007">
    <property type="protein sequence ID" value="PQQ28858.1"/>
    <property type="molecule type" value="Genomic_DNA"/>
</dbReference>
<evidence type="ECO:0000256" key="2">
    <source>
        <dbReference type="HAMAP-Rule" id="MF_00612"/>
    </source>
</evidence>
<dbReference type="SUPFAM" id="SSF103642">
    <property type="entry name" value="Sec-C motif"/>
    <property type="match status" value="1"/>
</dbReference>
<dbReference type="Proteomes" id="UP000239550">
    <property type="component" value="Unassembled WGS sequence"/>
</dbReference>
<reference evidence="4 5" key="1">
    <citation type="submission" date="2018-02" db="EMBL/GenBank/DDBJ databases">
        <title>Five New Genomes of Indian Photorhabdus Isolates TSA.</title>
        <authorList>
            <person name="Dubay B."/>
            <person name="Somvanshi V.S."/>
        </authorList>
    </citation>
    <scope>NUCLEOTIDE SEQUENCE [LARGE SCALE GENOMIC DNA]</scope>
    <source>
        <strain evidence="4 5">H1</strain>
    </source>
</reference>
<dbReference type="Pfam" id="PF02810">
    <property type="entry name" value="SEC-C"/>
    <property type="match status" value="2"/>
</dbReference>
<dbReference type="InterPro" id="IPR032710">
    <property type="entry name" value="NTF2-like_dom_sf"/>
</dbReference>
<comment type="caution">
    <text evidence="4">The sequence shown here is derived from an EMBL/GenBank/DDBJ whole genome shotgun (WGS) entry which is preliminary data.</text>
</comment>
<dbReference type="InterPro" id="IPR048469">
    <property type="entry name" value="YchJ-like_M"/>
</dbReference>
<feature type="domain" description="YchJ-like middle NTF2-like" evidence="3">
    <location>
        <begin position="29"/>
        <end position="129"/>
    </location>
</feature>
<protein>
    <recommendedName>
        <fullName evidence="2">UPF0225 protein C6H66_02980</fullName>
    </recommendedName>
</protein>
<dbReference type="RefSeq" id="WP_046397233.1">
    <property type="nucleotide sequence ID" value="NZ_CAWNTA010000138.1"/>
</dbReference>
<organism evidence="4 5">
    <name type="scientific">Photorhabdus hindustanensis</name>
    <dbReference type="NCBI Taxonomy" id="2918802"/>
    <lineage>
        <taxon>Bacteria</taxon>
        <taxon>Pseudomonadati</taxon>
        <taxon>Pseudomonadota</taxon>
        <taxon>Gammaproteobacteria</taxon>
        <taxon>Enterobacterales</taxon>
        <taxon>Morganellaceae</taxon>
        <taxon>Photorhabdus</taxon>
    </lineage>
</organism>
<proteinExistence type="inferred from homology"/>
<gene>
    <name evidence="4" type="ORF">C6H66_02980</name>
</gene>
<evidence type="ECO:0000256" key="1">
    <source>
        <dbReference type="ARBA" id="ARBA00010839"/>
    </source>
</evidence>
<sequence>MTELCPCGSGIDFADCCSPYLQNIKFAPTAESLMRSRYSAYVKHNADYLITSWHPDCQAEKWRLDLEQSFIVTQWLGLNVITTEKGKNDNEAYVEFSACFLDQKSQDKQLIHERSRFLRIDQRWYYIDGIKPIDGVKPQIGRNSPCPCGSGKKYKKCCG</sequence>
<dbReference type="Gene3D" id="3.10.450.50">
    <property type="match status" value="1"/>
</dbReference>
<dbReference type="HAMAP" id="MF_00612">
    <property type="entry name" value="UPF0225"/>
    <property type="match status" value="1"/>
</dbReference>
<keyword evidence="5" id="KW-1185">Reference proteome</keyword>
<name>A0A2S8Q7T6_9GAMM</name>